<dbReference type="SUPFAM" id="SSF51445">
    <property type="entry name" value="(Trans)glycosidases"/>
    <property type="match status" value="1"/>
</dbReference>
<dbReference type="RefSeq" id="WP_346248022.1">
    <property type="nucleotide sequence ID" value="NZ_JBDIZK010000011.1"/>
</dbReference>
<keyword evidence="5" id="KW-1185">Reference proteome</keyword>
<accession>A0ABV0BBR2</accession>
<dbReference type="PANTHER" id="PTHR34135">
    <property type="entry name" value="LYSOZYME"/>
    <property type="match status" value="1"/>
</dbReference>
<keyword evidence="2" id="KW-0378">Hydrolase</keyword>
<dbReference type="Proteomes" id="UP001427805">
    <property type="component" value="Unassembled WGS sequence"/>
</dbReference>
<evidence type="ECO:0000313" key="5">
    <source>
        <dbReference type="Proteomes" id="UP001427805"/>
    </source>
</evidence>
<organism evidence="4 5">
    <name type="scientific">Sphingomonas rustica</name>
    <dbReference type="NCBI Taxonomy" id="3103142"/>
    <lineage>
        <taxon>Bacteria</taxon>
        <taxon>Pseudomonadati</taxon>
        <taxon>Pseudomonadota</taxon>
        <taxon>Alphaproteobacteria</taxon>
        <taxon>Sphingomonadales</taxon>
        <taxon>Sphingomonadaceae</taxon>
        <taxon>Sphingomonas</taxon>
    </lineage>
</organism>
<comment type="similarity">
    <text evidence="1">Belongs to the glycosyl hydrolase 25 family.</text>
</comment>
<dbReference type="PANTHER" id="PTHR34135:SF2">
    <property type="entry name" value="LYSOZYME"/>
    <property type="match status" value="1"/>
</dbReference>
<keyword evidence="3" id="KW-0326">Glycosidase</keyword>
<evidence type="ECO:0000256" key="1">
    <source>
        <dbReference type="ARBA" id="ARBA00010646"/>
    </source>
</evidence>
<name>A0ABV0BBR2_9SPHN</name>
<protein>
    <submittedName>
        <fullName evidence="4">GH25 family lysozyme</fullName>
    </submittedName>
</protein>
<dbReference type="EMBL" id="JBDIZK010000011">
    <property type="protein sequence ID" value="MEN3748979.1"/>
    <property type="molecule type" value="Genomic_DNA"/>
</dbReference>
<dbReference type="Pfam" id="PF01183">
    <property type="entry name" value="Glyco_hydro_25"/>
    <property type="match status" value="1"/>
</dbReference>
<gene>
    <name evidence="4" type="ORF">TPR58_17520</name>
</gene>
<dbReference type="PROSITE" id="PS51904">
    <property type="entry name" value="GLYCOSYL_HYDROL_F25_2"/>
    <property type="match status" value="1"/>
</dbReference>
<proteinExistence type="inferred from homology"/>
<dbReference type="InterPro" id="IPR018077">
    <property type="entry name" value="Glyco_hydro_fam25_subgr"/>
</dbReference>
<dbReference type="Gene3D" id="3.20.20.80">
    <property type="entry name" value="Glycosidases"/>
    <property type="match status" value="1"/>
</dbReference>
<evidence type="ECO:0000256" key="2">
    <source>
        <dbReference type="ARBA" id="ARBA00022801"/>
    </source>
</evidence>
<evidence type="ECO:0000313" key="4">
    <source>
        <dbReference type="EMBL" id="MEN3748979.1"/>
    </source>
</evidence>
<comment type="caution">
    <text evidence="4">The sequence shown here is derived from an EMBL/GenBank/DDBJ whole genome shotgun (WGS) entry which is preliminary data.</text>
</comment>
<dbReference type="InterPro" id="IPR017853">
    <property type="entry name" value="GH"/>
</dbReference>
<sequence length="224" mass="24832">MTPRRAGIGALVLALLGVAIWQWAISWRPDPARYPRQGIDVSHHQGAIDWVAVAESDQVQFAYIKASEGSDLRDRRFAGNWAAAGEAEIARGAYHFFTLCSPGDTQAANFIAAVPKTPAMLPPAIDLEFGGNCAGRPTPDAFLVELMVFIRAVEAHYGQRVILYLTREFDAGYSVSARVPRNLWLRGIFLEPDWAARPWSIWQASSFRRVPGIEGRVDWNAARP</sequence>
<dbReference type="InterPro" id="IPR002053">
    <property type="entry name" value="Glyco_hydro_25"/>
</dbReference>
<evidence type="ECO:0000256" key="3">
    <source>
        <dbReference type="ARBA" id="ARBA00023295"/>
    </source>
</evidence>
<reference evidence="4 5" key="1">
    <citation type="submission" date="2024-05" db="EMBL/GenBank/DDBJ databases">
        <title>Sphingomonas sp. HF-S3 16S ribosomal RNA gene Genome sequencing and assembly.</title>
        <authorList>
            <person name="Lee H."/>
        </authorList>
    </citation>
    <scope>NUCLEOTIDE SEQUENCE [LARGE SCALE GENOMIC DNA]</scope>
    <source>
        <strain evidence="4 5">HF-S3</strain>
    </source>
</reference>
<dbReference type="SMART" id="SM00641">
    <property type="entry name" value="Glyco_25"/>
    <property type="match status" value="1"/>
</dbReference>